<sequence>MPDATSPVLPVGAIREALEHILASTDFDASERNRRFLRHVVEETLAGRADRIKGYSVAMAVFDREASFDPQIDPIVRIEASRLRRSLDHYYLTGGQDDAVRVSISKGGYVPTFTVKEAADPTIDLPGAALPASPPRPADPVSIGPPEAHPVRENLGRLPRWLPWHVILVAIVALVAVWRLGALPWPPHAQTEATRRQGPAVVVAPLEEGDAEAARLHLGPGLTREVIAALSRYRNLFVFGNDTSLQPAPGNSADALARQLSADYVLSGTVSTTPDRIRLLVSLVDARSGRHLWSQSYESPLVPARIVDTEADIARRVVDSVAQPYGAIYVDKISGLTGKAPEQFSSYECVLLFHAYWRRTDIALYPSARDCLERTIIDDPDYADAWAALALTYADQVRFGIQAGSGVADPLERALPLAQRAVSLAPNAPLGYQAEHLVFWLRHDVEQSFAAARAGLARSPNNAELLADLGGRLCLRGQFDEGLPLLTAAFDRNPGQSTIYRLGFFLAHYMAGRFEDALTEASRIDQRENRFTHIAQAIAYAQLGRKNEAAAELDLLLKLSPDYGDRVVSDLQDRNVAPAIIRAVVEGLRKAGLSVPNAGI</sequence>
<proteinExistence type="predicted"/>
<evidence type="ECO:0000313" key="1">
    <source>
        <dbReference type="EMBL" id="MDR6288113.1"/>
    </source>
</evidence>
<accession>A0ABU1JID4</accession>
<gene>
    <name evidence="1" type="ORF">E9232_000612</name>
</gene>
<evidence type="ECO:0000313" key="2">
    <source>
        <dbReference type="Proteomes" id="UP001262410"/>
    </source>
</evidence>
<dbReference type="EMBL" id="JAVDPW010000001">
    <property type="protein sequence ID" value="MDR6288113.1"/>
    <property type="molecule type" value="Genomic_DNA"/>
</dbReference>
<comment type="caution">
    <text evidence="1">The sequence shown here is derived from an EMBL/GenBank/DDBJ whole genome shotgun (WGS) entry which is preliminary data.</text>
</comment>
<name>A0ABU1JID4_9PROT</name>
<dbReference type="Gene3D" id="1.25.40.10">
    <property type="entry name" value="Tetratricopeptide repeat domain"/>
    <property type="match status" value="1"/>
</dbReference>
<reference evidence="1 2" key="1">
    <citation type="submission" date="2023-07" db="EMBL/GenBank/DDBJ databases">
        <title>Sorghum-associated microbial communities from plants grown in Nebraska, USA.</title>
        <authorList>
            <person name="Schachtman D."/>
        </authorList>
    </citation>
    <scope>NUCLEOTIDE SEQUENCE [LARGE SCALE GENOMIC DNA]</scope>
    <source>
        <strain evidence="1 2">584</strain>
    </source>
</reference>
<organism evidence="1 2">
    <name type="scientific">Inquilinus ginsengisoli</name>
    <dbReference type="NCBI Taxonomy" id="363840"/>
    <lineage>
        <taxon>Bacteria</taxon>
        <taxon>Pseudomonadati</taxon>
        <taxon>Pseudomonadota</taxon>
        <taxon>Alphaproteobacteria</taxon>
        <taxon>Rhodospirillales</taxon>
        <taxon>Rhodospirillaceae</taxon>
        <taxon>Inquilinus</taxon>
    </lineage>
</organism>
<dbReference type="Proteomes" id="UP001262410">
    <property type="component" value="Unassembled WGS sequence"/>
</dbReference>
<protein>
    <submittedName>
        <fullName evidence="1">TolB-like protein</fullName>
    </submittedName>
</protein>
<dbReference type="SUPFAM" id="SSF48452">
    <property type="entry name" value="TPR-like"/>
    <property type="match status" value="1"/>
</dbReference>
<keyword evidence="2" id="KW-1185">Reference proteome</keyword>
<dbReference type="InterPro" id="IPR011990">
    <property type="entry name" value="TPR-like_helical_dom_sf"/>
</dbReference>
<dbReference type="RefSeq" id="WP_309792067.1">
    <property type="nucleotide sequence ID" value="NZ_JAVDPW010000001.1"/>
</dbReference>